<feature type="signal peptide" evidence="9">
    <location>
        <begin position="1"/>
        <end position="21"/>
    </location>
</feature>
<proteinExistence type="inferred from homology"/>
<protein>
    <recommendedName>
        <fullName evidence="3 8">rRNA N-glycosylase</fullName>
        <ecNumber evidence="3 8">3.2.2.22</ecNumber>
    </recommendedName>
</protein>
<dbReference type="Gene3D" id="3.40.420.10">
    <property type="entry name" value="Ricin (A subunit), domain 1"/>
    <property type="match status" value="1"/>
</dbReference>
<evidence type="ECO:0000313" key="10">
    <source>
        <dbReference type="EMBL" id="KAK9732630.1"/>
    </source>
</evidence>
<dbReference type="EC" id="3.2.2.22" evidence="3 8"/>
<dbReference type="InterPro" id="IPR001574">
    <property type="entry name" value="Ribosome_inactivat_prot"/>
</dbReference>
<dbReference type="PANTHER" id="PTHR33453:SF34">
    <property type="entry name" value="RIBOSOME-INACTIVATING PROTEIN"/>
    <property type="match status" value="1"/>
</dbReference>
<feature type="chain" id="PRO_5043945975" description="rRNA N-glycosylase" evidence="9">
    <location>
        <begin position="22"/>
        <end position="276"/>
    </location>
</feature>
<dbReference type="PROSITE" id="PS00275">
    <property type="entry name" value="SHIGA_RICIN"/>
    <property type="match status" value="1"/>
</dbReference>
<keyword evidence="7 8" id="KW-0652">Protein synthesis inhibitor</keyword>
<accession>A0AAW1LFF5</accession>
<keyword evidence="4 8" id="KW-0800">Toxin</keyword>
<dbReference type="InterPro" id="IPR016138">
    <property type="entry name" value="Ribosome_inactivat_prot_sub1"/>
</dbReference>
<dbReference type="Pfam" id="PF00161">
    <property type="entry name" value="RIP"/>
    <property type="match status" value="1"/>
</dbReference>
<dbReference type="SUPFAM" id="SSF56371">
    <property type="entry name" value="Ribosome inactivating proteins (RIP)"/>
    <property type="match status" value="1"/>
</dbReference>
<dbReference type="GO" id="GO:0090729">
    <property type="term" value="F:toxin activity"/>
    <property type="evidence" value="ECO:0007669"/>
    <property type="project" value="UniProtKB-KW"/>
</dbReference>
<gene>
    <name evidence="10" type="ORF">RND81_04G011600</name>
</gene>
<dbReference type="Gene3D" id="4.10.470.10">
    <property type="entry name" value="Ricin (A Subunit), domain 2"/>
    <property type="match status" value="1"/>
</dbReference>
<keyword evidence="11" id="KW-1185">Reference proteome</keyword>
<evidence type="ECO:0000313" key="11">
    <source>
        <dbReference type="Proteomes" id="UP001443914"/>
    </source>
</evidence>
<evidence type="ECO:0000256" key="9">
    <source>
        <dbReference type="SAM" id="SignalP"/>
    </source>
</evidence>
<evidence type="ECO:0000256" key="8">
    <source>
        <dbReference type="RuleBase" id="RU004915"/>
    </source>
</evidence>
<comment type="similarity">
    <text evidence="2">Belongs to the ribosome-inactivating protein family. Type 1 RIP subfamily.</text>
</comment>
<comment type="catalytic activity">
    <reaction evidence="1 8">
        <text>Endohydrolysis of the N-glycosidic bond at one specific adenosine on the 28S rRNA.</text>
        <dbReference type="EC" id="3.2.2.22"/>
    </reaction>
</comment>
<sequence>MKTWIKVVVTWLIILQSLVSAYIKYDLDLRGTTKAQYSTFLKQLRDDVKDPNLHYGGTDIPVIRRPMNLPKALRVNLIGSTGTVSLAVRRTDLYVVAYLAKNNQNQFRAYFFENQITTVQLNNLFPEANGNYQTLEYRESYPQLQDKAKVTRRDAGLGVKLLAQKMENVAGKPRVIQNEAVFLLIAVQMVGEAARFKYIEDLVLDNFDKPGEVKPPVDDRVIILENNWKRISEATKISRNGTFLTPLVLSSYNATTTWTVTNVAEVNMGIFLNIAD</sequence>
<evidence type="ECO:0000256" key="4">
    <source>
        <dbReference type="ARBA" id="ARBA00022656"/>
    </source>
</evidence>
<dbReference type="GO" id="GO:0030598">
    <property type="term" value="F:rRNA N-glycosylase activity"/>
    <property type="evidence" value="ECO:0007669"/>
    <property type="project" value="UniProtKB-EC"/>
</dbReference>
<evidence type="ECO:0000256" key="2">
    <source>
        <dbReference type="ARBA" id="ARBA00008544"/>
    </source>
</evidence>
<dbReference type="PRINTS" id="PR00396">
    <property type="entry name" value="SHIGARICIN"/>
</dbReference>
<evidence type="ECO:0000256" key="1">
    <source>
        <dbReference type="ARBA" id="ARBA00000237"/>
    </source>
</evidence>
<dbReference type="PANTHER" id="PTHR33453">
    <property type="match status" value="1"/>
</dbReference>
<keyword evidence="9" id="KW-0732">Signal</keyword>
<dbReference type="Proteomes" id="UP001443914">
    <property type="component" value="Unassembled WGS sequence"/>
</dbReference>
<comment type="caution">
    <text evidence="10">The sequence shown here is derived from an EMBL/GenBank/DDBJ whole genome shotgun (WGS) entry which is preliminary data.</text>
</comment>
<evidence type="ECO:0000256" key="5">
    <source>
        <dbReference type="ARBA" id="ARBA00022801"/>
    </source>
</evidence>
<evidence type="ECO:0000256" key="7">
    <source>
        <dbReference type="ARBA" id="ARBA00023193"/>
    </source>
</evidence>
<keyword evidence="6 8" id="KW-0611">Plant defense</keyword>
<name>A0AAW1LFF5_SAPOF</name>
<evidence type="ECO:0000256" key="3">
    <source>
        <dbReference type="ARBA" id="ARBA00012001"/>
    </source>
</evidence>
<dbReference type="EMBL" id="JBDFQZ010000004">
    <property type="protein sequence ID" value="KAK9732630.1"/>
    <property type="molecule type" value="Genomic_DNA"/>
</dbReference>
<evidence type="ECO:0000256" key="6">
    <source>
        <dbReference type="ARBA" id="ARBA00022821"/>
    </source>
</evidence>
<organism evidence="10 11">
    <name type="scientific">Saponaria officinalis</name>
    <name type="common">Common soapwort</name>
    <name type="synonym">Lychnis saponaria</name>
    <dbReference type="NCBI Taxonomy" id="3572"/>
    <lineage>
        <taxon>Eukaryota</taxon>
        <taxon>Viridiplantae</taxon>
        <taxon>Streptophyta</taxon>
        <taxon>Embryophyta</taxon>
        <taxon>Tracheophyta</taxon>
        <taxon>Spermatophyta</taxon>
        <taxon>Magnoliopsida</taxon>
        <taxon>eudicotyledons</taxon>
        <taxon>Gunneridae</taxon>
        <taxon>Pentapetalae</taxon>
        <taxon>Caryophyllales</taxon>
        <taxon>Caryophyllaceae</taxon>
        <taxon>Caryophylleae</taxon>
        <taxon>Saponaria</taxon>
    </lineage>
</organism>
<keyword evidence="5 8" id="KW-0378">Hydrolase</keyword>
<dbReference type="InterPro" id="IPR036041">
    <property type="entry name" value="Ribosome-inact_prot_sf"/>
</dbReference>
<dbReference type="GO" id="GO:0017148">
    <property type="term" value="P:negative regulation of translation"/>
    <property type="evidence" value="ECO:0007669"/>
    <property type="project" value="UniProtKB-KW"/>
</dbReference>
<dbReference type="AlphaFoldDB" id="A0AAW1LFF5"/>
<dbReference type="InterPro" id="IPR017988">
    <property type="entry name" value="Ribosome_inactivat_prot_CS"/>
</dbReference>
<reference evidence="10" key="1">
    <citation type="submission" date="2024-03" db="EMBL/GenBank/DDBJ databases">
        <title>WGS assembly of Saponaria officinalis var. Norfolk2.</title>
        <authorList>
            <person name="Jenkins J."/>
            <person name="Shu S."/>
            <person name="Grimwood J."/>
            <person name="Barry K."/>
            <person name="Goodstein D."/>
            <person name="Schmutz J."/>
            <person name="Leebens-Mack J."/>
            <person name="Osbourn A."/>
        </authorList>
    </citation>
    <scope>NUCLEOTIDE SEQUENCE [LARGE SCALE GENOMIC DNA]</scope>
    <source>
        <strain evidence="10">JIC</strain>
    </source>
</reference>
<dbReference type="GO" id="GO:0006952">
    <property type="term" value="P:defense response"/>
    <property type="evidence" value="ECO:0007669"/>
    <property type="project" value="UniProtKB-KW"/>
</dbReference>
<dbReference type="InterPro" id="IPR016139">
    <property type="entry name" value="Ribosome_inactivat_prot_sub2"/>
</dbReference>
<dbReference type="InterPro" id="IPR017989">
    <property type="entry name" value="Ribosome_inactivat_1/2"/>
</dbReference>